<keyword evidence="2" id="KW-1185">Reference proteome</keyword>
<evidence type="ECO:0000313" key="1">
    <source>
        <dbReference type="EMBL" id="PGH07595.1"/>
    </source>
</evidence>
<organism evidence="1 2">
    <name type="scientific">Polytolypa hystricis (strain UAMH7299)</name>
    <dbReference type="NCBI Taxonomy" id="1447883"/>
    <lineage>
        <taxon>Eukaryota</taxon>
        <taxon>Fungi</taxon>
        <taxon>Dikarya</taxon>
        <taxon>Ascomycota</taxon>
        <taxon>Pezizomycotina</taxon>
        <taxon>Eurotiomycetes</taxon>
        <taxon>Eurotiomycetidae</taxon>
        <taxon>Onygenales</taxon>
        <taxon>Onygenales incertae sedis</taxon>
        <taxon>Polytolypa</taxon>
    </lineage>
</organism>
<dbReference type="STRING" id="1447883.A0A2B7XF70"/>
<evidence type="ECO:0000313" key="2">
    <source>
        <dbReference type="Proteomes" id="UP000224634"/>
    </source>
</evidence>
<proteinExistence type="predicted"/>
<comment type="caution">
    <text evidence="1">The sequence shown here is derived from an EMBL/GenBank/DDBJ whole genome shotgun (WGS) entry which is preliminary data.</text>
</comment>
<reference evidence="1 2" key="1">
    <citation type="submission" date="2017-10" db="EMBL/GenBank/DDBJ databases">
        <title>Comparative genomics in systemic dimorphic fungi from Ajellomycetaceae.</title>
        <authorList>
            <person name="Munoz J.F."/>
            <person name="Mcewen J.G."/>
            <person name="Clay O.K."/>
            <person name="Cuomo C.A."/>
        </authorList>
    </citation>
    <scope>NUCLEOTIDE SEQUENCE [LARGE SCALE GENOMIC DNA]</scope>
    <source>
        <strain evidence="1 2">UAMH7299</strain>
    </source>
</reference>
<name>A0A2B7XF70_POLH7</name>
<dbReference type="EMBL" id="PDNA01000166">
    <property type="protein sequence ID" value="PGH07595.1"/>
    <property type="molecule type" value="Genomic_DNA"/>
</dbReference>
<protein>
    <submittedName>
        <fullName evidence="1">Uncharacterized protein</fullName>
    </submittedName>
</protein>
<accession>A0A2B7XF70</accession>
<dbReference type="AlphaFoldDB" id="A0A2B7XF70"/>
<dbReference type="OrthoDB" id="3029470at2759"/>
<gene>
    <name evidence="1" type="ORF">AJ80_07984</name>
</gene>
<sequence>MTLDHETHLRSCARIHNALLRESLHISPFRSGKIKHFFFSQPQRSHNNQHAITSDQVHWFLAQLDLFAPHVSPGDVSPQVIMAPHVFQPSIRTFMKYMDRIYQEDVKEYIGVILLYENAGSRPGGLFFDILDGLAYWHDSSMPLPPKIRWMPLLLILSEWYKALVAGKLYWEPKVKAFRICPYVKQDLYDSLEMWKSLIDEIEKRLPHADETDSVEEESSSSIQSFDKAQLDDYQISSFAKDFLLSAAQPRRFKYIAPGITILSPAMCEELYGTESVKSSPLRRAGYPNPNCPHAYPTLLFPAQPLEDCPLNRNFDDEGGLSQITVRRYGGLCVGVERNSADAVTFIDANGRGSAFQFSPRACPWSTKRLTRLVEVLRRWRDLVRNGNWSVGANGVAEGFEWVHMHRRQTMLTWAFDTHRIDEPVEIGFSLN</sequence>
<dbReference type="Proteomes" id="UP000224634">
    <property type="component" value="Unassembled WGS sequence"/>
</dbReference>